<evidence type="ECO:0000313" key="2">
    <source>
        <dbReference type="EMBL" id="NEC53570.1"/>
    </source>
</evidence>
<comment type="caution">
    <text evidence="2">The sequence shown here is derived from an EMBL/GenBank/DDBJ whole genome shotgun (WGS) entry which is preliminary data.</text>
</comment>
<name>A0A9X5HG92_9ACTN</name>
<dbReference type="Proteomes" id="UP000471745">
    <property type="component" value="Unassembled WGS sequence"/>
</dbReference>
<dbReference type="InterPro" id="IPR001279">
    <property type="entry name" value="Metallo-B-lactamas"/>
</dbReference>
<dbReference type="Pfam" id="PF00753">
    <property type="entry name" value="Lactamase_B"/>
    <property type="match status" value="1"/>
</dbReference>
<dbReference type="InterPro" id="IPR050855">
    <property type="entry name" value="NDM-1-like"/>
</dbReference>
<dbReference type="InterPro" id="IPR036866">
    <property type="entry name" value="RibonucZ/Hydroxyglut_hydro"/>
</dbReference>
<reference evidence="2 3" key="1">
    <citation type="submission" date="2020-01" db="EMBL/GenBank/DDBJ databases">
        <title>Insect and environment-associated Actinomycetes.</title>
        <authorList>
            <person name="Currrie C."/>
            <person name="Chevrette M."/>
            <person name="Carlson C."/>
            <person name="Stubbendieck R."/>
            <person name="Wendt-Pienkowski E."/>
        </authorList>
    </citation>
    <scope>NUCLEOTIDE SEQUENCE [LARGE SCALE GENOMIC DNA]</scope>
    <source>
        <strain evidence="2 3">SID8189</strain>
    </source>
</reference>
<evidence type="ECO:0000259" key="1">
    <source>
        <dbReference type="SMART" id="SM00849"/>
    </source>
</evidence>
<sequence length="244" mass="25438">MDAVELLPRLVMLRLPVGQAYVWRDGPDALTLIDAGPAGSGARIVGAVTALGARPEAVRRIVVTHFHEDHAGGAAEVAALTGAEVLAHQLDAPHVRGEAPGPPPALEDWELPLHRSALSLLPPGDYEHPSLITELSDGDVLDVGGGARVLHAPGHTRGSIALHLPDEGVLFTGDTVAASPTDGTPIPGVFNVDKRQLMASCASLADLDTKVACFRHGDPALKDAGGRLRAMLDAADGDADRRHR</sequence>
<feature type="domain" description="Metallo-beta-lactamase" evidence="1">
    <location>
        <begin position="17"/>
        <end position="216"/>
    </location>
</feature>
<dbReference type="RefSeq" id="WP_163091813.1">
    <property type="nucleotide sequence ID" value="NZ_JAAGNA010001187.1"/>
</dbReference>
<organism evidence="2 3">
    <name type="scientific">Actinospica acidiphila</name>
    <dbReference type="NCBI Taxonomy" id="304899"/>
    <lineage>
        <taxon>Bacteria</taxon>
        <taxon>Bacillati</taxon>
        <taxon>Actinomycetota</taxon>
        <taxon>Actinomycetes</taxon>
        <taxon>Catenulisporales</taxon>
        <taxon>Actinospicaceae</taxon>
        <taxon>Actinospica</taxon>
    </lineage>
</organism>
<proteinExistence type="predicted"/>
<dbReference type="SMART" id="SM00849">
    <property type="entry name" value="Lactamase_B"/>
    <property type="match status" value="1"/>
</dbReference>
<gene>
    <name evidence="2" type="ORF">G3I18_34240</name>
</gene>
<accession>A0A9X5HG92</accession>
<dbReference type="CDD" id="cd07721">
    <property type="entry name" value="yflN-like_MBL-fold"/>
    <property type="match status" value="1"/>
</dbReference>
<dbReference type="SUPFAM" id="SSF56281">
    <property type="entry name" value="Metallo-hydrolase/oxidoreductase"/>
    <property type="match status" value="1"/>
</dbReference>
<keyword evidence="3" id="KW-1185">Reference proteome</keyword>
<dbReference type="PANTHER" id="PTHR42951:SF4">
    <property type="entry name" value="ACYL-COENZYME A THIOESTERASE MBLAC2"/>
    <property type="match status" value="1"/>
</dbReference>
<dbReference type="EMBL" id="JAAGNA010001187">
    <property type="protein sequence ID" value="NEC53570.1"/>
    <property type="molecule type" value="Genomic_DNA"/>
</dbReference>
<evidence type="ECO:0000313" key="3">
    <source>
        <dbReference type="Proteomes" id="UP000471745"/>
    </source>
</evidence>
<dbReference type="AlphaFoldDB" id="A0A9X5HG92"/>
<dbReference type="PANTHER" id="PTHR42951">
    <property type="entry name" value="METALLO-BETA-LACTAMASE DOMAIN-CONTAINING"/>
    <property type="match status" value="1"/>
</dbReference>
<protein>
    <submittedName>
        <fullName evidence="2">MBL fold metallo-hydrolase</fullName>
    </submittedName>
</protein>
<dbReference type="Gene3D" id="3.60.15.10">
    <property type="entry name" value="Ribonuclease Z/Hydroxyacylglutathione hydrolase-like"/>
    <property type="match status" value="1"/>
</dbReference>